<protein>
    <recommendedName>
        <fullName evidence="2">DUF1800 domain-containing protein</fullName>
    </recommendedName>
</protein>
<proteinExistence type="predicted"/>
<evidence type="ECO:0008006" key="2">
    <source>
        <dbReference type="Google" id="ProtNLM"/>
    </source>
</evidence>
<accession>A0A094QFK7</accession>
<dbReference type="Pfam" id="PF08811">
    <property type="entry name" value="DUF1800"/>
    <property type="match status" value="1"/>
</dbReference>
<comment type="caution">
    <text evidence="1">The sequence shown here is derived from an EMBL/GenBank/DDBJ whole genome shotgun (WGS) entry which is preliminary data.</text>
</comment>
<name>A0A094QFK7_9ZZZZ</name>
<dbReference type="EMBL" id="JNSL01000015">
    <property type="protein sequence ID" value="KGA21044.1"/>
    <property type="molecule type" value="Genomic_DNA"/>
</dbReference>
<evidence type="ECO:0000313" key="1">
    <source>
        <dbReference type="EMBL" id="KGA21044.1"/>
    </source>
</evidence>
<reference evidence="1" key="1">
    <citation type="submission" date="2014-06" db="EMBL/GenBank/DDBJ databases">
        <title>Key roles for freshwater Actinobacteria revealed by deep metagenomic sequencing.</title>
        <authorList>
            <person name="Ghai R."/>
            <person name="Mizuno C.M."/>
            <person name="Picazo A."/>
            <person name="Camacho A."/>
            <person name="Rodriguez-Valera F."/>
        </authorList>
    </citation>
    <scope>NUCLEOTIDE SEQUENCE</scope>
</reference>
<organism evidence="1">
    <name type="scientific">freshwater metagenome</name>
    <dbReference type="NCBI Taxonomy" id="449393"/>
    <lineage>
        <taxon>unclassified sequences</taxon>
        <taxon>metagenomes</taxon>
        <taxon>ecological metagenomes</taxon>
    </lineage>
</organism>
<gene>
    <name evidence="1" type="ORF">GM51_4045</name>
</gene>
<sequence length="432" mass="48909">MDTNRLEIARLFHRFGFGPRPGEFETAMVAGPVLTRDKLFNIIGEDQGLKNIPNLEITELGRRPSPDDPQRTSYGMELRRQNNELTTWWLDRMVLADFSLQEKATWFWHGHWATSIKKLNFALPMYVQHQTLQKYALGNFNEMVQAMLDDGALQFWLDGQENTAKSPNENLARELMELFTLGVGRYSENDVKELSRALTGIQVNRTNGEVSFRKNRFDNGVKSILGSSQNFDRYSAGKFLVAQPNCQLFIAERVWYRYLSSQYSLPKDSEIVRAFEGREIRALLLALASSDAMRDTKNEIVKSPVEWFVAVCRALSITPSKLTKNSALLNYLSKLAQVPFDPPNVGGWPTDDAWLSSASAQFRASFASWLIKQGDISPIANLAPVVRIQKTADLLGVVEWSSRTKTALEGNVKDPYRLILLAICSPEYLVNA</sequence>
<dbReference type="AlphaFoldDB" id="A0A094QFK7"/>
<dbReference type="InterPro" id="IPR014917">
    <property type="entry name" value="DUF1800"/>
</dbReference>